<gene>
    <name evidence="2" type="ORF">CTI12_AA329280</name>
</gene>
<proteinExistence type="predicted"/>
<dbReference type="Proteomes" id="UP000245207">
    <property type="component" value="Unassembled WGS sequence"/>
</dbReference>
<accession>A0A2U1MY90</accession>
<dbReference type="EMBL" id="PKPP01004078">
    <property type="protein sequence ID" value="PWA66220.1"/>
    <property type="molecule type" value="Genomic_DNA"/>
</dbReference>
<reference evidence="2 3" key="1">
    <citation type="journal article" date="2018" name="Mol. Plant">
        <title>The genome of Artemisia annua provides insight into the evolution of Asteraceae family and artemisinin biosynthesis.</title>
        <authorList>
            <person name="Shen Q."/>
            <person name="Zhang L."/>
            <person name="Liao Z."/>
            <person name="Wang S."/>
            <person name="Yan T."/>
            <person name="Shi P."/>
            <person name="Liu M."/>
            <person name="Fu X."/>
            <person name="Pan Q."/>
            <person name="Wang Y."/>
            <person name="Lv Z."/>
            <person name="Lu X."/>
            <person name="Zhang F."/>
            <person name="Jiang W."/>
            <person name="Ma Y."/>
            <person name="Chen M."/>
            <person name="Hao X."/>
            <person name="Li L."/>
            <person name="Tang Y."/>
            <person name="Lv G."/>
            <person name="Zhou Y."/>
            <person name="Sun X."/>
            <person name="Brodelius P.E."/>
            <person name="Rose J.K.C."/>
            <person name="Tang K."/>
        </authorList>
    </citation>
    <scope>NUCLEOTIDE SEQUENCE [LARGE SCALE GENOMIC DNA]</scope>
    <source>
        <strain evidence="3">cv. Huhao1</strain>
        <tissue evidence="2">Leaf</tissue>
    </source>
</reference>
<sequence>MAVESGSQTVTSSDTDHHMSIWEQIELAESYLVCSMFKEASSSSSCVLKRLRDKESVDEVVEDSELNDMLESAGMVSVQSLKELGRTLDIISELTQLYGSLVAIPVQVFLAGVCFQMQVDPRGAQKTLEEFLSKWKFVNEQYYVLESQETNTSYIEGCDSRFVLEVDTYLQVVEAYITLLTGILRDTNVAISWVEKAALPEDIRQEYLRRLQSMNSSKDTGSQASTSALLIDGNVTSSVSLKNGILEVGKQVDGDEAAKQAILRYSGQHVSTFWWFRKVNLKFGSLRFAVSNGSILLTALVLLAYYFMRRKKYTITSILKGQAQFVKKTVIDLWQLAFSYQVNPLAAVETLQNPTRISR</sequence>
<evidence type="ECO:0000256" key="1">
    <source>
        <dbReference type="SAM" id="Phobius"/>
    </source>
</evidence>
<comment type="caution">
    <text evidence="2">The sequence shown here is derived from an EMBL/GenBank/DDBJ whole genome shotgun (WGS) entry which is preliminary data.</text>
</comment>
<protein>
    <recommendedName>
        <fullName evidence="4">3-phosphoinositide-dependent protein kinase-1</fullName>
    </recommendedName>
</protein>
<dbReference type="InterPro" id="IPR034571">
    <property type="entry name" value="APEM9"/>
</dbReference>
<evidence type="ECO:0000313" key="3">
    <source>
        <dbReference type="Proteomes" id="UP000245207"/>
    </source>
</evidence>
<organism evidence="2 3">
    <name type="scientific">Artemisia annua</name>
    <name type="common">Sweet wormwood</name>
    <dbReference type="NCBI Taxonomy" id="35608"/>
    <lineage>
        <taxon>Eukaryota</taxon>
        <taxon>Viridiplantae</taxon>
        <taxon>Streptophyta</taxon>
        <taxon>Embryophyta</taxon>
        <taxon>Tracheophyta</taxon>
        <taxon>Spermatophyta</taxon>
        <taxon>Magnoliopsida</taxon>
        <taxon>eudicotyledons</taxon>
        <taxon>Gunneridae</taxon>
        <taxon>Pentapetalae</taxon>
        <taxon>asterids</taxon>
        <taxon>campanulids</taxon>
        <taxon>Asterales</taxon>
        <taxon>Asteraceae</taxon>
        <taxon>Asteroideae</taxon>
        <taxon>Anthemideae</taxon>
        <taxon>Artemisiinae</taxon>
        <taxon>Artemisia</taxon>
    </lineage>
</organism>
<dbReference type="GO" id="GO:0015919">
    <property type="term" value="P:peroxisomal membrane transport"/>
    <property type="evidence" value="ECO:0007669"/>
    <property type="project" value="InterPro"/>
</dbReference>
<dbReference type="PANTHER" id="PTHR36361">
    <property type="entry name" value="PROTEIN APEM9"/>
    <property type="match status" value="1"/>
</dbReference>
<name>A0A2U1MY90_ARTAN</name>
<dbReference type="PANTHER" id="PTHR36361:SF1">
    <property type="entry name" value="PROTEIN APEM9"/>
    <property type="match status" value="1"/>
</dbReference>
<keyword evidence="1" id="KW-1133">Transmembrane helix</keyword>
<dbReference type="AlphaFoldDB" id="A0A2U1MY90"/>
<keyword evidence="3" id="KW-1185">Reference proteome</keyword>
<feature type="transmembrane region" description="Helical" evidence="1">
    <location>
        <begin position="288"/>
        <end position="308"/>
    </location>
</feature>
<evidence type="ECO:0000313" key="2">
    <source>
        <dbReference type="EMBL" id="PWA66220.1"/>
    </source>
</evidence>
<dbReference type="OrthoDB" id="1919407at2759"/>
<keyword evidence="1" id="KW-0812">Transmembrane</keyword>
<keyword evidence="1" id="KW-0472">Membrane</keyword>
<dbReference type="STRING" id="35608.A0A2U1MY90"/>
<evidence type="ECO:0008006" key="4">
    <source>
        <dbReference type="Google" id="ProtNLM"/>
    </source>
</evidence>